<dbReference type="EMBL" id="JAHXZJ010002609">
    <property type="protein sequence ID" value="KAH0539803.1"/>
    <property type="molecule type" value="Genomic_DNA"/>
</dbReference>
<reference evidence="1 2" key="1">
    <citation type="journal article" date="2021" name="J. Hered.">
        <title>A chromosome-level genome assembly of the parasitoid wasp, Cotesia glomerata (Hymenoptera: Braconidae).</title>
        <authorList>
            <person name="Pinto B.J."/>
            <person name="Weis J.J."/>
            <person name="Gamble T."/>
            <person name="Ode P.J."/>
            <person name="Paul R."/>
            <person name="Zaspel J.M."/>
        </authorList>
    </citation>
    <scope>NUCLEOTIDE SEQUENCE [LARGE SCALE GENOMIC DNA]</scope>
    <source>
        <strain evidence="1">CgM1</strain>
    </source>
</reference>
<dbReference type="Proteomes" id="UP000826195">
    <property type="component" value="Unassembled WGS sequence"/>
</dbReference>
<evidence type="ECO:0008006" key="3">
    <source>
        <dbReference type="Google" id="ProtNLM"/>
    </source>
</evidence>
<name>A0AAV7HYD7_COTGL</name>
<accession>A0AAV7HYD7</accession>
<organism evidence="1 2">
    <name type="scientific">Cotesia glomerata</name>
    <name type="common">Lepidopteran parasitic wasp</name>
    <name type="synonym">Apanteles glomeratus</name>
    <dbReference type="NCBI Taxonomy" id="32391"/>
    <lineage>
        <taxon>Eukaryota</taxon>
        <taxon>Metazoa</taxon>
        <taxon>Ecdysozoa</taxon>
        <taxon>Arthropoda</taxon>
        <taxon>Hexapoda</taxon>
        <taxon>Insecta</taxon>
        <taxon>Pterygota</taxon>
        <taxon>Neoptera</taxon>
        <taxon>Endopterygota</taxon>
        <taxon>Hymenoptera</taxon>
        <taxon>Apocrita</taxon>
        <taxon>Ichneumonoidea</taxon>
        <taxon>Braconidae</taxon>
        <taxon>Microgastrinae</taxon>
        <taxon>Cotesia</taxon>
    </lineage>
</organism>
<gene>
    <name evidence="1" type="ORF">KQX54_008184</name>
</gene>
<proteinExistence type="predicted"/>
<keyword evidence="2" id="KW-1185">Reference proteome</keyword>
<evidence type="ECO:0000313" key="1">
    <source>
        <dbReference type="EMBL" id="KAH0539803.1"/>
    </source>
</evidence>
<comment type="caution">
    <text evidence="1">The sequence shown here is derived from an EMBL/GenBank/DDBJ whole genome shotgun (WGS) entry which is preliminary data.</text>
</comment>
<sequence>MRVISRNYNLLEGESEMIHVLTAGFLDFLLQRWKLHFARMATKKRRKTQARHDASSDSLLGLASFLMKKCFPHALCQSHIERSFQKAGSLYHIGMECEANDDCKLVLDSKCINNHCVCQNNYIRLSALVCAPSNSLFIDKYQCQLGHVRTTKNHCITFREYFLKSCENSNDYVDIKYSECSVTKKCICQTNYISLGNKKCIALIVDHMYTCNNELDWGDIWHYRCNLDK</sequence>
<dbReference type="AlphaFoldDB" id="A0AAV7HYD7"/>
<protein>
    <recommendedName>
        <fullName evidence="3">EB domain-containing protein</fullName>
    </recommendedName>
</protein>
<evidence type="ECO:0000313" key="2">
    <source>
        <dbReference type="Proteomes" id="UP000826195"/>
    </source>
</evidence>